<organism evidence="5 6">
    <name type="scientific">Pelagerythrobacter marensis</name>
    <dbReference type="NCBI Taxonomy" id="543877"/>
    <lineage>
        <taxon>Bacteria</taxon>
        <taxon>Pseudomonadati</taxon>
        <taxon>Pseudomonadota</taxon>
        <taxon>Alphaproteobacteria</taxon>
        <taxon>Sphingomonadales</taxon>
        <taxon>Erythrobacteraceae</taxon>
        <taxon>Pelagerythrobacter</taxon>
    </lineage>
</organism>
<name>A0A0G3XA00_9SPHN</name>
<feature type="domain" description="CENP-V/GFA" evidence="4">
    <location>
        <begin position="3"/>
        <end position="116"/>
    </location>
</feature>
<dbReference type="PANTHER" id="PTHR28620:SF1">
    <property type="entry name" value="CENP-V_GFA DOMAIN-CONTAINING PROTEIN"/>
    <property type="match status" value="1"/>
</dbReference>
<dbReference type="PANTHER" id="PTHR28620">
    <property type="entry name" value="CENTROMERE PROTEIN V"/>
    <property type="match status" value="1"/>
</dbReference>
<dbReference type="GO" id="GO:0046872">
    <property type="term" value="F:metal ion binding"/>
    <property type="evidence" value="ECO:0007669"/>
    <property type="project" value="UniProtKB-KW"/>
</dbReference>
<protein>
    <submittedName>
        <fullName evidence="5">Aldehyde-activating protein</fullName>
    </submittedName>
</protein>
<keyword evidence="2" id="KW-0479">Metal-binding</keyword>
<dbReference type="Proteomes" id="UP000037643">
    <property type="component" value="Chromosome"/>
</dbReference>
<dbReference type="EMBL" id="CP011805">
    <property type="protein sequence ID" value="AKM07178.1"/>
    <property type="molecule type" value="Genomic_DNA"/>
</dbReference>
<evidence type="ECO:0000313" key="5">
    <source>
        <dbReference type="EMBL" id="AKM07178.1"/>
    </source>
</evidence>
<dbReference type="InterPro" id="IPR011057">
    <property type="entry name" value="Mss4-like_sf"/>
</dbReference>
<sequence>MSYRSTCHCGTISATVSGDLPAEAMTCNCSICRRKGTVLHFVSSDEAALDAPTDKLGDYTFNKDAIHHHFCMVCGCTPFATGTDPQGNEMVAVNLRCVPECDLDQLKLTTVDGASF</sequence>
<dbReference type="OrthoDB" id="9805575at2"/>
<evidence type="ECO:0000313" key="6">
    <source>
        <dbReference type="Proteomes" id="UP000037643"/>
    </source>
</evidence>
<proteinExistence type="inferred from homology"/>
<dbReference type="STRING" id="543877.AM2010_1103"/>
<dbReference type="PROSITE" id="PS51891">
    <property type="entry name" value="CENP_V_GFA"/>
    <property type="match status" value="1"/>
</dbReference>
<evidence type="ECO:0000256" key="3">
    <source>
        <dbReference type="ARBA" id="ARBA00022833"/>
    </source>
</evidence>
<evidence type="ECO:0000256" key="2">
    <source>
        <dbReference type="ARBA" id="ARBA00022723"/>
    </source>
</evidence>
<dbReference type="KEGG" id="amx:AM2010_1103"/>
<dbReference type="PATRIC" id="fig|543877.4.peg.1119"/>
<dbReference type="InterPro" id="IPR052355">
    <property type="entry name" value="CENP-V-like"/>
</dbReference>
<gene>
    <name evidence="5" type="ORF">AM2010_1103</name>
</gene>
<accession>A0A0G3XA00</accession>
<dbReference type="GO" id="GO:0016846">
    <property type="term" value="F:carbon-sulfur lyase activity"/>
    <property type="evidence" value="ECO:0007669"/>
    <property type="project" value="InterPro"/>
</dbReference>
<dbReference type="AlphaFoldDB" id="A0A0G3XA00"/>
<dbReference type="InterPro" id="IPR006913">
    <property type="entry name" value="CENP-V/GFA"/>
</dbReference>
<keyword evidence="6" id="KW-1185">Reference proteome</keyword>
<dbReference type="Gene3D" id="2.170.150.70">
    <property type="match status" value="1"/>
</dbReference>
<dbReference type="Pfam" id="PF04828">
    <property type="entry name" value="GFA"/>
    <property type="match status" value="1"/>
</dbReference>
<keyword evidence="3" id="KW-0862">Zinc</keyword>
<reference evidence="5 6" key="1">
    <citation type="submission" date="2015-06" db="EMBL/GenBank/DDBJ databases">
        <authorList>
            <person name="Kim K.M."/>
        </authorList>
    </citation>
    <scope>NUCLEOTIDE SEQUENCE [LARGE SCALE GENOMIC DNA]</scope>
    <source>
        <strain evidence="5 6">KCTC 22370</strain>
    </source>
</reference>
<dbReference type="SUPFAM" id="SSF51316">
    <property type="entry name" value="Mss4-like"/>
    <property type="match status" value="1"/>
</dbReference>
<evidence type="ECO:0000259" key="4">
    <source>
        <dbReference type="PROSITE" id="PS51891"/>
    </source>
</evidence>
<comment type="similarity">
    <text evidence="1">Belongs to the Gfa family.</text>
</comment>
<evidence type="ECO:0000256" key="1">
    <source>
        <dbReference type="ARBA" id="ARBA00005495"/>
    </source>
</evidence>
<dbReference type="RefSeq" id="WP_047806228.1">
    <property type="nucleotide sequence ID" value="NZ_CP011805.1"/>
</dbReference>